<keyword evidence="1" id="KW-0812">Transmembrane</keyword>
<dbReference type="EMBL" id="QFQI01000002">
    <property type="protein sequence ID" value="PZQ61821.1"/>
    <property type="molecule type" value="Genomic_DNA"/>
</dbReference>
<name>A0A2W5P7S2_9SPHN</name>
<feature type="transmembrane region" description="Helical" evidence="1">
    <location>
        <begin position="6"/>
        <end position="21"/>
    </location>
</feature>
<gene>
    <name evidence="2" type="ORF">DI544_04155</name>
</gene>
<evidence type="ECO:0000256" key="1">
    <source>
        <dbReference type="SAM" id="Phobius"/>
    </source>
</evidence>
<dbReference type="InterPro" id="IPR054655">
    <property type="entry name" value="XrtV-like"/>
</dbReference>
<comment type="caution">
    <text evidence="2">The sequence shown here is derived from an EMBL/GenBank/DDBJ whole genome shotgun (WGS) entry which is preliminary data.</text>
</comment>
<protein>
    <submittedName>
        <fullName evidence="2">Uncharacterized protein</fullName>
    </submittedName>
</protein>
<dbReference type="AlphaFoldDB" id="A0A2W5P7S2"/>
<feature type="transmembrane region" description="Helical" evidence="1">
    <location>
        <begin position="33"/>
        <end position="50"/>
    </location>
</feature>
<keyword evidence="1" id="KW-0472">Membrane</keyword>
<dbReference type="Proteomes" id="UP000249229">
    <property type="component" value="Unassembled WGS sequence"/>
</dbReference>
<sequence length="82" mass="8952">METAYDWVTLAIFAGLVVLFLQRSMSDDRQDSMLAYLAGAAICGLANYLGNEGHDLLAIALIVANLVFIVLVLKPIDLPRRS</sequence>
<organism evidence="2 3">
    <name type="scientific">Sphingomonas taxi</name>
    <dbReference type="NCBI Taxonomy" id="1549858"/>
    <lineage>
        <taxon>Bacteria</taxon>
        <taxon>Pseudomonadati</taxon>
        <taxon>Pseudomonadota</taxon>
        <taxon>Alphaproteobacteria</taxon>
        <taxon>Sphingomonadales</taxon>
        <taxon>Sphingomonadaceae</taxon>
        <taxon>Sphingomonas</taxon>
    </lineage>
</organism>
<reference evidence="2 3" key="1">
    <citation type="submission" date="2017-08" db="EMBL/GenBank/DDBJ databases">
        <title>Infants hospitalized years apart are colonized by the same room-sourced microbial strains.</title>
        <authorList>
            <person name="Brooks B."/>
            <person name="Olm M.R."/>
            <person name="Firek B.A."/>
            <person name="Baker R."/>
            <person name="Thomas B.C."/>
            <person name="Morowitz M.J."/>
            <person name="Banfield J.F."/>
        </authorList>
    </citation>
    <scope>NUCLEOTIDE SEQUENCE [LARGE SCALE GENOMIC DNA]</scope>
    <source>
        <strain evidence="2">S2_005_001_R1_22</strain>
    </source>
</reference>
<feature type="transmembrane region" description="Helical" evidence="1">
    <location>
        <begin position="56"/>
        <end position="73"/>
    </location>
</feature>
<accession>A0A2W5P7S2</accession>
<evidence type="ECO:0000313" key="3">
    <source>
        <dbReference type="Proteomes" id="UP000249229"/>
    </source>
</evidence>
<keyword evidence="1" id="KW-1133">Transmembrane helix</keyword>
<proteinExistence type="predicted"/>
<evidence type="ECO:0000313" key="2">
    <source>
        <dbReference type="EMBL" id="PZQ61821.1"/>
    </source>
</evidence>
<dbReference type="NCBIfam" id="NF045607">
    <property type="entry name" value="exo_Victor_syst"/>
    <property type="match status" value="1"/>
</dbReference>